<keyword evidence="1" id="KW-0472">Membrane</keyword>
<keyword evidence="1" id="KW-0812">Transmembrane</keyword>
<dbReference type="Proteomes" id="UP000824998">
    <property type="component" value="Unassembled WGS sequence"/>
</dbReference>
<organism evidence="2 3">
    <name type="scientific">Amylocarpus encephaloides</name>
    <dbReference type="NCBI Taxonomy" id="45428"/>
    <lineage>
        <taxon>Eukaryota</taxon>
        <taxon>Fungi</taxon>
        <taxon>Dikarya</taxon>
        <taxon>Ascomycota</taxon>
        <taxon>Pezizomycotina</taxon>
        <taxon>Leotiomycetes</taxon>
        <taxon>Helotiales</taxon>
        <taxon>Helotiales incertae sedis</taxon>
        <taxon>Amylocarpus</taxon>
    </lineage>
</organism>
<keyword evidence="3" id="KW-1185">Reference proteome</keyword>
<name>A0A9P7YPT0_9HELO</name>
<dbReference type="EMBL" id="MU251386">
    <property type="protein sequence ID" value="KAG9237472.1"/>
    <property type="molecule type" value="Genomic_DNA"/>
</dbReference>
<reference evidence="2" key="1">
    <citation type="journal article" date="2021" name="IMA Fungus">
        <title>Genomic characterization of three marine fungi, including Emericellopsis atlantica sp. nov. with signatures of a generalist lifestyle and marine biomass degradation.</title>
        <authorList>
            <person name="Hagestad O.C."/>
            <person name="Hou L."/>
            <person name="Andersen J.H."/>
            <person name="Hansen E.H."/>
            <person name="Altermark B."/>
            <person name="Li C."/>
            <person name="Kuhnert E."/>
            <person name="Cox R.J."/>
            <person name="Crous P.W."/>
            <person name="Spatafora J.W."/>
            <person name="Lail K."/>
            <person name="Amirebrahimi M."/>
            <person name="Lipzen A."/>
            <person name="Pangilinan J."/>
            <person name="Andreopoulos W."/>
            <person name="Hayes R.D."/>
            <person name="Ng V."/>
            <person name="Grigoriev I.V."/>
            <person name="Jackson S.A."/>
            <person name="Sutton T.D.S."/>
            <person name="Dobson A.D.W."/>
            <person name="Rama T."/>
        </authorList>
    </citation>
    <scope>NUCLEOTIDE SEQUENCE</scope>
    <source>
        <strain evidence="2">TRa018bII</strain>
    </source>
</reference>
<comment type="caution">
    <text evidence="2">The sequence shown here is derived from an EMBL/GenBank/DDBJ whole genome shotgun (WGS) entry which is preliminary data.</text>
</comment>
<sequence length="83" mass="9901">MHSRVAVGDIWKVSKFPWPLECHDEIGDWRLEIGDWRLEIGDWRLEIGDWRLDGHKPMYSELAGLAFYLITCVLLRWCLVPYQ</sequence>
<dbReference type="AlphaFoldDB" id="A0A9P7YPT0"/>
<keyword evidence="1" id="KW-1133">Transmembrane helix</keyword>
<evidence type="ECO:0000256" key="1">
    <source>
        <dbReference type="SAM" id="Phobius"/>
    </source>
</evidence>
<gene>
    <name evidence="2" type="ORF">BJ875DRAFT_369952</name>
</gene>
<proteinExistence type="predicted"/>
<dbReference type="OrthoDB" id="5586822at2759"/>
<accession>A0A9P7YPT0</accession>
<evidence type="ECO:0000313" key="3">
    <source>
        <dbReference type="Proteomes" id="UP000824998"/>
    </source>
</evidence>
<evidence type="ECO:0000313" key="2">
    <source>
        <dbReference type="EMBL" id="KAG9237472.1"/>
    </source>
</evidence>
<protein>
    <submittedName>
        <fullName evidence="2">Uncharacterized protein</fullName>
    </submittedName>
</protein>
<feature type="transmembrane region" description="Helical" evidence="1">
    <location>
        <begin position="58"/>
        <end position="79"/>
    </location>
</feature>